<proteinExistence type="predicted"/>
<evidence type="ECO:0000256" key="1">
    <source>
        <dbReference type="SAM" id="MobiDB-lite"/>
    </source>
</evidence>
<evidence type="ECO:0000313" key="3">
    <source>
        <dbReference type="EMBL" id="SDW63914.1"/>
    </source>
</evidence>
<dbReference type="EMBL" id="FNNE01000003">
    <property type="protein sequence ID" value="SDW63914.1"/>
    <property type="molecule type" value="Genomic_DNA"/>
</dbReference>
<feature type="region of interest" description="Disordered" evidence="1">
    <location>
        <begin position="1"/>
        <end position="22"/>
    </location>
</feature>
<organism evidence="3 4">
    <name type="scientific">Marinobacter mobilis</name>
    <dbReference type="NCBI Taxonomy" id="488533"/>
    <lineage>
        <taxon>Bacteria</taxon>
        <taxon>Pseudomonadati</taxon>
        <taxon>Pseudomonadota</taxon>
        <taxon>Gammaproteobacteria</taxon>
        <taxon>Pseudomonadales</taxon>
        <taxon>Marinobacteraceae</taxon>
        <taxon>Marinobacter</taxon>
    </lineage>
</organism>
<dbReference type="RefSeq" id="WP_091812164.1">
    <property type="nucleotide sequence ID" value="NZ_FNNE01000003.1"/>
</dbReference>
<reference evidence="3 4" key="1">
    <citation type="submission" date="2016-10" db="EMBL/GenBank/DDBJ databases">
        <authorList>
            <person name="de Groot N.N."/>
        </authorList>
    </citation>
    <scope>NUCLEOTIDE SEQUENCE [LARGE SCALE GENOMIC DNA]</scope>
    <source>
        <strain evidence="3 4">CGMCC 1.7059</strain>
    </source>
</reference>
<evidence type="ECO:0008006" key="5">
    <source>
        <dbReference type="Google" id="ProtNLM"/>
    </source>
</evidence>
<dbReference type="OrthoDB" id="5625885at2"/>
<keyword evidence="2" id="KW-1133">Transmembrane helix</keyword>
<name>A0A1H2V7L0_9GAMM</name>
<dbReference type="AlphaFoldDB" id="A0A1H2V7L0"/>
<evidence type="ECO:0000313" key="4">
    <source>
        <dbReference type="Proteomes" id="UP000199675"/>
    </source>
</evidence>
<evidence type="ECO:0000256" key="2">
    <source>
        <dbReference type="SAM" id="Phobius"/>
    </source>
</evidence>
<keyword evidence="2" id="KW-0472">Membrane</keyword>
<dbReference type="STRING" id="488533.SAMN04487960_103352"/>
<feature type="compositionally biased region" description="Basic and acidic residues" evidence="1">
    <location>
        <begin position="1"/>
        <end position="12"/>
    </location>
</feature>
<gene>
    <name evidence="3" type="ORF">SAMN04487960_103352</name>
</gene>
<feature type="transmembrane region" description="Helical" evidence="2">
    <location>
        <begin position="53"/>
        <end position="78"/>
    </location>
</feature>
<sequence length="81" mass="8649">MTEHADNNDSKPAKTPGPGNPGILKVMQSVLAGALGVQSGKRREEDFASKSPWPYIITAVAFTALFVVTLIVVVQWVLAGR</sequence>
<keyword evidence="2" id="KW-0812">Transmembrane</keyword>
<dbReference type="Pfam" id="PF11174">
    <property type="entry name" value="DUF2970"/>
    <property type="match status" value="1"/>
</dbReference>
<keyword evidence="4" id="KW-1185">Reference proteome</keyword>
<dbReference type="Proteomes" id="UP000199675">
    <property type="component" value="Unassembled WGS sequence"/>
</dbReference>
<protein>
    <recommendedName>
        <fullName evidence="5">DUF2970 domain-containing protein</fullName>
    </recommendedName>
</protein>
<accession>A0A1H2V7L0</accession>
<dbReference type="InterPro" id="IPR021344">
    <property type="entry name" value="DUF2970"/>
</dbReference>